<protein>
    <submittedName>
        <fullName evidence="2">Uncharacterized protein</fullName>
    </submittedName>
</protein>
<dbReference type="VEuPathDB" id="VectorBase:HLOH_061157"/>
<dbReference type="EMBL" id="JABSTR010000003">
    <property type="protein sequence ID" value="KAH9365251.1"/>
    <property type="molecule type" value="Genomic_DNA"/>
</dbReference>
<feature type="compositionally biased region" description="Basic residues" evidence="1">
    <location>
        <begin position="269"/>
        <end position="296"/>
    </location>
</feature>
<reference evidence="2 3" key="1">
    <citation type="journal article" date="2020" name="Cell">
        <title>Large-Scale Comparative Analyses of Tick Genomes Elucidate Their Genetic Diversity and Vector Capacities.</title>
        <authorList>
            <consortium name="Tick Genome and Microbiome Consortium (TIGMIC)"/>
            <person name="Jia N."/>
            <person name="Wang J."/>
            <person name="Shi W."/>
            <person name="Du L."/>
            <person name="Sun Y."/>
            <person name="Zhan W."/>
            <person name="Jiang J.F."/>
            <person name="Wang Q."/>
            <person name="Zhang B."/>
            <person name="Ji P."/>
            <person name="Bell-Sakyi L."/>
            <person name="Cui X.M."/>
            <person name="Yuan T.T."/>
            <person name="Jiang B.G."/>
            <person name="Yang W.F."/>
            <person name="Lam T.T."/>
            <person name="Chang Q.C."/>
            <person name="Ding S.J."/>
            <person name="Wang X.J."/>
            <person name="Zhu J.G."/>
            <person name="Ruan X.D."/>
            <person name="Zhao L."/>
            <person name="Wei J.T."/>
            <person name="Ye R.Z."/>
            <person name="Que T.C."/>
            <person name="Du C.H."/>
            <person name="Zhou Y.H."/>
            <person name="Cheng J.X."/>
            <person name="Dai P.F."/>
            <person name="Guo W.B."/>
            <person name="Han X.H."/>
            <person name="Huang E.J."/>
            <person name="Li L.F."/>
            <person name="Wei W."/>
            <person name="Gao Y.C."/>
            <person name="Liu J.Z."/>
            <person name="Shao H.Z."/>
            <person name="Wang X."/>
            <person name="Wang C.C."/>
            <person name="Yang T.C."/>
            <person name="Huo Q.B."/>
            <person name="Li W."/>
            <person name="Chen H.Y."/>
            <person name="Chen S.E."/>
            <person name="Zhou L.G."/>
            <person name="Ni X.B."/>
            <person name="Tian J.H."/>
            <person name="Sheng Y."/>
            <person name="Liu T."/>
            <person name="Pan Y.S."/>
            <person name="Xia L.Y."/>
            <person name="Li J."/>
            <person name="Zhao F."/>
            <person name="Cao W.C."/>
        </authorList>
    </citation>
    <scope>NUCLEOTIDE SEQUENCE [LARGE SCALE GENOMIC DNA]</scope>
    <source>
        <strain evidence="2">HaeL-2018</strain>
    </source>
</reference>
<evidence type="ECO:0000313" key="3">
    <source>
        <dbReference type="Proteomes" id="UP000821853"/>
    </source>
</evidence>
<accession>A0A9J6FR67</accession>
<keyword evidence="3" id="KW-1185">Reference proteome</keyword>
<dbReference type="AlphaFoldDB" id="A0A9J6FR67"/>
<proteinExistence type="predicted"/>
<feature type="compositionally biased region" description="Polar residues" evidence="1">
    <location>
        <begin position="42"/>
        <end position="65"/>
    </location>
</feature>
<name>A0A9J6FR67_HAELO</name>
<evidence type="ECO:0000256" key="1">
    <source>
        <dbReference type="SAM" id="MobiDB-lite"/>
    </source>
</evidence>
<organism evidence="2 3">
    <name type="scientific">Haemaphysalis longicornis</name>
    <name type="common">Bush tick</name>
    <dbReference type="NCBI Taxonomy" id="44386"/>
    <lineage>
        <taxon>Eukaryota</taxon>
        <taxon>Metazoa</taxon>
        <taxon>Ecdysozoa</taxon>
        <taxon>Arthropoda</taxon>
        <taxon>Chelicerata</taxon>
        <taxon>Arachnida</taxon>
        <taxon>Acari</taxon>
        <taxon>Parasitiformes</taxon>
        <taxon>Ixodida</taxon>
        <taxon>Ixodoidea</taxon>
        <taxon>Ixodidae</taxon>
        <taxon>Haemaphysalinae</taxon>
        <taxon>Haemaphysalis</taxon>
    </lineage>
</organism>
<evidence type="ECO:0000313" key="2">
    <source>
        <dbReference type="EMBL" id="KAH9365251.1"/>
    </source>
</evidence>
<dbReference type="Proteomes" id="UP000821853">
    <property type="component" value="Unassembled WGS sequence"/>
</dbReference>
<feature type="region of interest" description="Disordered" evidence="1">
    <location>
        <begin position="1"/>
        <end position="65"/>
    </location>
</feature>
<feature type="region of interest" description="Disordered" evidence="1">
    <location>
        <begin position="245"/>
        <end position="307"/>
    </location>
</feature>
<gene>
    <name evidence="2" type="ORF">HPB48_015947</name>
</gene>
<sequence>MAKEQKSILSKPRPTKGRQPTTLTGYPPSKKPKKTYGELPNPRSSPNRRFLTDSTSQNARSSQPTVVHLRTYERKQTVVETCEEEVTPCDTVDTVTPCWSRIHTLETVRVVYVTSVIKTTGDRIEISHPKCVSFSTVEGPDVVAEAFFDGVLCCRAIISSLKEAEAIVQDAHTTHTCKGTMSAPEFAEVGSEQFVEVREQEGLRVEESPEQIVAQEIEVPPDPQRACKPKKVSKRVQNKKNALQTLQNANSHQKASKKRVWNKKNALLTRKRVNSRRSACKPKKGSKRVQNKKNTLKRANSPEKARS</sequence>
<comment type="caution">
    <text evidence="2">The sequence shown here is derived from an EMBL/GenBank/DDBJ whole genome shotgun (WGS) entry which is preliminary data.</text>
</comment>